<dbReference type="PANTHER" id="PTHR43439:SF1">
    <property type="entry name" value="PHENYLACETATE-COENZYME A LIGASE"/>
    <property type="match status" value="1"/>
</dbReference>
<evidence type="ECO:0000256" key="4">
    <source>
        <dbReference type="ARBA" id="ARBA00060591"/>
    </source>
</evidence>
<dbReference type="CDD" id="cd05913">
    <property type="entry name" value="PaaK"/>
    <property type="match status" value="1"/>
</dbReference>
<evidence type="ECO:0000256" key="3">
    <source>
        <dbReference type="ARBA" id="ARBA00022741"/>
    </source>
</evidence>
<comment type="similarity">
    <text evidence="5 9">Belongs to the phenylacetyl-CoA ligase family.</text>
</comment>
<dbReference type="EMBL" id="FNDE01000018">
    <property type="protein sequence ID" value="SDH24949.1"/>
    <property type="molecule type" value="Genomic_DNA"/>
</dbReference>
<comment type="subunit">
    <text evidence="1">Monomer.</text>
</comment>
<dbReference type="Gene3D" id="3.30.300.30">
    <property type="match status" value="1"/>
</dbReference>
<evidence type="ECO:0000313" key="13">
    <source>
        <dbReference type="EMBL" id="SDH24949.1"/>
    </source>
</evidence>
<accession>A0A1G8AVG0</accession>
<proteinExistence type="inferred from homology"/>
<dbReference type="PANTHER" id="PTHR43439">
    <property type="entry name" value="PHENYLACETATE-COENZYME A LIGASE"/>
    <property type="match status" value="1"/>
</dbReference>
<dbReference type="Proteomes" id="UP000826616">
    <property type="component" value="Chromosome"/>
</dbReference>
<dbReference type="PIRSF" id="PIRSF006444">
    <property type="entry name" value="PaaK"/>
    <property type="match status" value="1"/>
</dbReference>
<evidence type="ECO:0000256" key="5">
    <source>
        <dbReference type="ARBA" id="ARBA00061566"/>
    </source>
</evidence>
<dbReference type="EMBL" id="CP080764">
    <property type="protein sequence ID" value="QYY41422.1"/>
    <property type="molecule type" value="Genomic_DNA"/>
</dbReference>
<dbReference type="InterPro" id="IPR000873">
    <property type="entry name" value="AMP-dep_synth/lig_dom"/>
</dbReference>
<dbReference type="Pfam" id="PF00501">
    <property type="entry name" value="AMP-binding"/>
    <property type="match status" value="1"/>
</dbReference>
<dbReference type="Pfam" id="PF14535">
    <property type="entry name" value="AMP-binding_C_2"/>
    <property type="match status" value="1"/>
</dbReference>
<evidence type="ECO:0000256" key="1">
    <source>
        <dbReference type="ARBA" id="ARBA00011245"/>
    </source>
</evidence>
<comment type="catalytic activity">
    <reaction evidence="9">
        <text>2-phenylacetate + ATP + CoA = phenylacetyl-CoA + AMP + diphosphate</text>
        <dbReference type="Rhea" id="RHEA:20956"/>
        <dbReference type="ChEBI" id="CHEBI:18401"/>
        <dbReference type="ChEBI" id="CHEBI:30616"/>
        <dbReference type="ChEBI" id="CHEBI:33019"/>
        <dbReference type="ChEBI" id="CHEBI:57287"/>
        <dbReference type="ChEBI" id="CHEBI:57390"/>
        <dbReference type="ChEBI" id="CHEBI:456215"/>
        <dbReference type="EC" id="6.2.1.30"/>
    </reaction>
</comment>
<dbReference type="EC" id="6.2.1.30" evidence="6 9"/>
<dbReference type="Gene3D" id="3.40.50.12780">
    <property type="entry name" value="N-terminal domain of ligase-like"/>
    <property type="match status" value="1"/>
</dbReference>
<evidence type="ECO:0000259" key="11">
    <source>
        <dbReference type="Pfam" id="PF14535"/>
    </source>
</evidence>
<sequence length="441" mass="49376">MIFNKEMETMSRRKMEELQLERLKETVKRAYENVPFHREAFAKAGIKPEDIQSLEDLRRLPFMKKTDLRENYPFGLFAVGQEDIVRIHGSSGTKGKPTVVGYTKQDIENWSEMVARAICCAGGRPGDIFHNAYGYGLFTGGLGLHYGIEYLGAVAVPVSGGNTPRQITLIQDFRPRGISGTPSYILNIVEEMKKQGLNPRETSLEYGIFGAEPWSEEMRAQLEEELGIKAVDIYGLSEVMGPGVSIECYEAQDGLHIVEDHFIAEVVDPETGEPLPYGEQGELVFTSLTKQAFPVIRYRTGDIASLNPEPCKCGRTSMRMSRIKGRVDDMLIIRGVNVFPTEIESVLLTFKQLAPHYQVVIKREGPLDSFEIHCETTPEYMSQVVTLEGNEEVARLVKAISHEMKNTLGVSVRLCLGKPNTIPRSEGKAVRIVDNRNKVLS</sequence>
<dbReference type="FunFam" id="3.40.50.12780:FF:000016">
    <property type="entry name" value="Phenylacetate-coenzyme A ligase"/>
    <property type="match status" value="1"/>
</dbReference>
<dbReference type="GO" id="GO:0047475">
    <property type="term" value="F:phenylacetate-CoA ligase activity"/>
    <property type="evidence" value="ECO:0007669"/>
    <property type="project" value="UniProtKB-EC"/>
</dbReference>
<dbReference type="InterPro" id="IPR049623">
    <property type="entry name" value="PA_CoA_lig_proteobact_actino"/>
</dbReference>
<dbReference type="RefSeq" id="WP_057898555.1">
    <property type="nucleotide sequence ID" value="NZ_CP080764.1"/>
</dbReference>
<feature type="domain" description="AMP-dependent ligase C-terminal" evidence="11">
    <location>
        <begin position="335"/>
        <end position="436"/>
    </location>
</feature>
<dbReference type="InterPro" id="IPR028154">
    <property type="entry name" value="AMP-dep_Lig_C"/>
</dbReference>
<organism evidence="13 14">
    <name type="scientific">Aneurinibacillus thermoaerophilus</name>
    <dbReference type="NCBI Taxonomy" id="143495"/>
    <lineage>
        <taxon>Bacteria</taxon>
        <taxon>Bacillati</taxon>
        <taxon>Bacillota</taxon>
        <taxon>Bacilli</taxon>
        <taxon>Bacillales</taxon>
        <taxon>Paenibacillaceae</taxon>
        <taxon>Aneurinibacillus group</taxon>
        <taxon>Aneurinibacillus</taxon>
    </lineage>
</organism>
<dbReference type="Proteomes" id="UP000198956">
    <property type="component" value="Unassembled WGS sequence"/>
</dbReference>
<keyword evidence="2 9" id="KW-0436">Ligase</keyword>
<dbReference type="InterPro" id="IPR011880">
    <property type="entry name" value="PA_CoA_ligase"/>
</dbReference>
<dbReference type="InterPro" id="IPR042099">
    <property type="entry name" value="ANL_N_sf"/>
</dbReference>
<name>A0A1G8AVG0_ANETH</name>
<reference evidence="12 15" key="2">
    <citation type="submission" date="2021-08" db="EMBL/GenBank/DDBJ databases">
        <title>Complete genome sequence of the strain Aneurinibacillus thermoaerophilus CCM 8960.</title>
        <authorList>
            <person name="Musilova J."/>
            <person name="Kourilova X."/>
            <person name="Pernicova I."/>
            <person name="Bezdicek M."/>
            <person name="Lengerova M."/>
            <person name="Obruca S."/>
            <person name="Sedlar K."/>
        </authorList>
    </citation>
    <scope>NUCLEOTIDE SEQUENCE [LARGE SCALE GENOMIC DNA]</scope>
    <source>
        <strain evidence="12 15">CCM 8960</strain>
    </source>
</reference>
<dbReference type="UniPathway" id="UPA00930"/>
<dbReference type="SUPFAM" id="SSF56801">
    <property type="entry name" value="Acetyl-CoA synthetase-like"/>
    <property type="match status" value="1"/>
</dbReference>
<keyword evidence="3 9" id="KW-0547">Nucleotide-binding</keyword>
<feature type="domain" description="AMP-dependent synthetase/ligase" evidence="10">
    <location>
        <begin position="79"/>
        <end position="286"/>
    </location>
</feature>
<dbReference type="GO" id="GO:0000166">
    <property type="term" value="F:nucleotide binding"/>
    <property type="evidence" value="ECO:0007669"/>
    <property type="project" value="UniProtKB-KW"/>
</dbReference>
<dbReference type="GO" id="GO:0010124">
    <property type="term" value="P:phenylacetate catabolic process"/>
    <property type="evidence" value="ECO:0007669"/>
    <property type="project" value="UniProtKB-UniRule"/>
</dbReference>
<evidence type="ECO:0000256" key="2">
    <source>
        <dbReference type="ARBA" id="ARBA00022598"/>
    </source>
</evidence>
<evidence type="ECO:0000256" key="8">
    <source>
        <dbReference type="ARBA" id="ARBA00075111"/>
    </source>
</evidence>
<comment type="pathway">
    <text evidence="4 9">Aromatic compound metabolism; phenylacetate degradation.</text>
</comment>
<evidence type="ECO:0000259" key="10">
    <source>
        <dbReference type="Pfam" id="PF00501"/>
    </source>
</evidence>
<protein>
    <recommendedName>
        <fullName evidence="7 9">Phenylacetate-coenzyme A ligase</fullName>
        <ecNumber evidence="6 9">6.2.1.30</ecNumber>
    </recommendedName>
    <alternativeName>
        <fullName evidence="8 9">Phenylacetyl-CoA ligase</fullName>
    </alternativeName>
</protein>
<evidence type="ECO:0000313" key="15">
    <source>
        <dbReference type="Proteomes" id="UP000826616"/>
    </source>
</evidence>
<gene>
    <name evidence="12" type="primary">paaF</name>
    <name evidence="12" type="ORF">K3F53_10735</name>
    <name evidence="13" type="ORF">SAMN04489735_101841</name>
</gene>
<dbReference type="OrthoDB" id="580775at2"/>
<dbReference type="InterPro" id="IPR045851">
    <property type="entry name" value="AMP-bd_C_sf"/>
</dbReference>
<dbReference type="GeneID" id="97141845"/>
<evidence type="ECO:0000313" key="12">
    <source>
        <dbReference type="EMBL" id="QYY41422.1"/>
    </source>
</evidence>
<keyword evidence="15" id="KW-1185">Reference proteome</keyword>
<reference evidence="13 14" key="1">
    <citation type="submission" date="2016-10" db="EMBL/GenBank/DDBJ databases">
        <authorList>
            <person name="de Groot N.N."/>
        </authorList>
    </citation>
    <scope>NUCLEOTIDE SEQUENCE [LARGE SCALE GENOMIC DNA]</scope>
    <source>
        <strain evidence="13 14">L 420-91</strain>
    </source>
</reference>
<evidence type="ECO:0000256" key="6">
    <source>
        <dbReference type="ARBA" id="ARBA00066629"/>
    </source>
</evidence>
<comment type="function">
    <text evidence="9">Catalyzes the activation of phenylacetic acid (PA) to phenylacetyl-CoA (PA-CoA).</text>
</comment>
<dbReference type="NCBIfam" id="TIGR02155">
    <property type="entry name" value="PA_CoA_ligase"/>
    <property type="match status" value="1"/>
</dbReference>
<dbReference type="AlphaFoldDB" id="A0A1G8AVG0"/>
<dbReference type="InterPro" id="IPR051414">
    <property type="entry name" value="Adenylate-forming_Reductase"/>
</dbReference>
<evidence type="ECO:0000313" key="14">
    <source>
        <dbReference type="Proteomes" id="UP000198956"/>
    </source>
</evidence>
<evidence type="ECO:0000256" key="9">
    <source>
        <dbReference type="PIRNR" id="PIRNR006444"/>
    </source>
</evidence>
<evidence type="ECO:0000256" key="7">
    <source>
        <dbReference type="ARBA" id="ARBA00068695"/>
    </source>
</evidence>